<dbReference type="Gene3D" id="3.90.79.20">
    <property type="match status" value="1"/>
</dbReference>
<dbReference type="InterPro" id="IPR015375">
    <property type="entry name" value="NADH_PPase-like_N"/>
</dbReference>
<evidence type="ECO:0000256" key="2">
    <source>
        <dbReference type="ARBA" id="ARBA00001947"/>
    </source>
</evidence>
<accession>I3XFA0</accession>
<dbReference type="eggNOG" id="COG2816">
    <property type="taxonomic scope" value="Bacteria"/>
</dbReference>
<dbReference type="InterPro" id="IPR015797">
    <property type="entry name" value="NUDIX_hydrolase-like_dom_sf"/>
</dbReference>
<dbReference type="InterPro" id="IPR050241">
    <property type="entry name" value="NAD-cap_RNA_hydrolase_NudC"/>
</dbReference>
<dbReference type="AlphaFoldDB" id="I3XFA0"/>
<dbReference type="CDD" id="cd03429">
    <property type="entry name" value="NUDIX_NADH_pyrophosphatase_Nudt13"/>
    <property type="match status" value="1"/>
</dbReference>
<evidence type="ECO:0000259" key="11">
    <source>
        <dbReference type="PROSITE" id="PS51462"/>
    </source>
</evidence>
<feature type="compositionally biased region" description="Basic and acidic residues" evidence="10">
    <location>
        <begin position="39"/>
        <end position="56"/>
    </location>
</feature>
<protein>
    <recommendedName>
        <fullName evidence="4">NAD(+) diphosphatase</fullName>
        <ecNumber evidence="4">3.6.1.22</ecNumber>
    </recommendedName>
</protein>
<dbReference type="InterPro" id="IPR015376">
    <property type="entry name" value="Znr_NADH_PPase"/>
</dbReference>
<dbReference type="GO" id="GO:0005829">
    <property type="term" value="C:cytosol"/>
    <property type="evidence" value="ECO:0007669"/>
    <property type="project" value="TreeGrafter"/>
</dbReference>
<dbReference type="PANTHER" id="PTHR42904:SF6">
    <property type="entry name" value="NAD-CAPPED RNA HYDROLASE NUDT12"/>
    <property type="match status" value="1"/>
</dbReference>
<evidence type="ECO:0000256" key="7">
    <source>
        <dbReference type="ARBA" id="ARBA00022842"/>
    </source>
</evidence>
<comment type="catalytic activity">
    <reaction evidence="9">
        <text>a 5'-end NAD(+)-phospho-ribonucleoside in mRNA + H2O = a 5'-end phospho-adenosine-phospho-ribonucleoside in mRNA + beta-nicotinamide D-ribonucleotide + 2 H(+)</text>
        <dbReference type="Rhea" id="RHEA:60876"/>
        <dbReference type="Rhea" id="RHEA-COMP:15698"/>
        <dbReference type="Rhea" id="RHEA-COMP:15719"/>
        <dbReference type="ChEBI" id="CHEBI:14649"/>
        <dbReference type="ChEBI" id="CHEBI:15377"/>
        <dbReference type="ChEBI" id="CHEBI:15378"/>
        <dbReference type="ChEBI" id="CHEBI:144029"/>
        <dbReference type="ChEBI" id="CHEBI:144051"/>
    </reaction>
    <physiologicalReaction direction="left-to-right" evidence="9">
        <dbReference type="Rhea" id="RHEA:60877"/>
    </physiologicalReaction>
</comment>
<evidence type="ECO:0000313" key="12">
    <source>
        <dbReference type="EMBL" id="AFL54556.1"/>
    </source>
</evidence>
<comment type="similarity">
    <text evidence="3">Belongs to the Nudix hydrolase family. NudC subfamily.</text>
</comment>
<dbReference type="EMBL" id="CP003563">
    <property type="protein sequence ID" value="AFL54556.1"/>
    <property type="molecule type" value="Genomic_DNA"/>
</dbReference>
<gene>
    <name evidence="12" type="primary">nudC</name>
    <name evidence="12" type="ORF">USDA257_c60540</name>
</gene>
<proteinExistence type="inferred from homology"/>
<dbReference type="PANTHER" id="PTHR42904">
    <property type="entry name" value="NUDIX HYDROLASE, NUDC SUBFAMILY"/>
    <property type="match status" value="1"/>
</dbReference>
<dbReference type="STRING" id="1185652.USDA257_c60540"/>
<evidence type="ECO:0000313" key="13">
    <source>
        <dbReference type="Proteomes" id="UP000006180"/>
    </source>
</evidence>
<dbReference type="GO" id="GO:0110153">
    <property type="term" value="F:RNA NAD-cap (NMN-forming) hydrolase activity"/>
    <property type="evidence" value="ECO:0007669"/>
    <property type="project" value="RHEA"/>
</dbReference>
<dbReference type="Pfam" id="PF09297">
    <property type="entry name" value="Zn_ribbon_NUD"/>
    <property type="match status" value="1"/>
</dbReference>
<dbReference type="GO" id="GO:0046872">
    <property type="term" value="F:metal ion binding"/>
    <property type="evidence" value="ECO:0007669"/>
    <property type="project" value="UniProtKB-KW"/>
</dbReference>
<reference evidence="12 13" key="1">
    <citation type="journal article" date="2012" name="J. Bacteriol.">
        <title>Complete genome sequence of the broad-host-range strain Sinorhizobium fredii USDA257.</title>
        <authorList>
            <person name="Schuldes J."/>
            <person name="Rodriguez Orbegoso M."/>
            <person name="Schmeisser C."/>
            <person name="Krishnan H.B."/>
            <person name="Daniel R."/>
            <person name="Streit W.R."/>
        </authorList>
    </citation>
    <scope>NUCLEOTIDE SEQUENCE [LARGE SCALE GENOMIC DNA]</scope>
    <source>
        <strain evidence="12 13">USDA 257</strain>
    </source>
</reference>
<dbReference type="InterPro" id="IPR049734">
    <property type="entry name" value="NudC-like_C"/>
</dbReference>
<comment type="cofactor">
    <cofactor evidence="1">
        <name>Mg(2+)</name>
        <dbReference type="ChEBI" id="CHEBI:18420"/>
    </cofactor>
</comment>
<evidence type="ECO:0000256" key="6">
    <source>
        <dbReference type="ARBA" id="ARBA00022801"/>
    </source>
</evidence>
<dbReference type="PATRIC" id="fig|1185652.3.peg.6283"/>
<dbReference type="NCBIfam" id="NF001299">
    <property type="entry name" value="PRK00241.1"/>
    <property type="match status" value="1"/>
</dbReference>
<sequence>MQAKPPKNCYRYAIQGESAWSRGDFLDRFHARRAPSARWHPDRPDRPLPDAPDERPPLAVADPHSAAGRRLRGLPPVAARSGDADLRDQHGGDRAEEGRRSGEDQHRRARQRRPAASCTCHCPPPGRSELAGSGLGLRQGRAVAGRGASGICRTYTGKSLNMTKTIFDLHSPHPEPSTFVAFAENHLDRQSEHRADDCVEKALEHPGAHFLAFSGAKLIVKHDEKIIDPLFAPYELAGLEPTIDEAVLLGYLPNGEPRLAVPSGLTEETVPEPFKIADARMLYRQQMLPEELLGQFAQGSSLITWNANNRFCGRCGGPMDGAAGGYRRICTACGHMVFPRTDPVVIMLTVDIERDLCLLGRSPHFAPGMYSCLAGFVEPGETIENAVRRETQEESGIRIGRVRYHASQPWPLPHSLMIGCFAEARSTVIKRDEQELEDVRWFTRAETEAMLERSTGVASTPDEHIPPPKGAIAHQLMRDWLAWPERS</sequence>
<evidence type="ECO:0000256" key="5">
    <source>
        <dbReference type="ARBA" id="ARBA00022723"/>
    </source>
</evidence>
<feature type="domain" description="Nudix hydrolase" evidence="11">
    <location>
        <begin position="339"/>
        <end position="465"/>
    </location>
</feature>
<dbReference type="KEGG" id="sfd:USDA257_c60540"/>
<evidence type="ECO:0000256" key="4">
    <source>
        <dbReference type="ARBA" id="ARBA00012381"/>
    </source>
</evidence>
<keyword evidence="7" id="KW-0460">Magnesium</keyword>
<dbReference type="EC" id="3.6.1.22" evidence="4"/>
<dbReference type="Pfam" id="PF00293">
    <property type="entry name" value="NUDIX"/>
    <property type="match status" value="1"/>
</dbReference>
<dbReference type="InterPro" id="IPR000086">
    <property type="entry name" value="NUDIX_hydrolase_dom"/>
</dbReference>
<dbReference type="PROSITE" id="PS51462">
    <property type="entry name" value="NUDIX"/>
    <property type="match status" value="1"/>
</dbReference>
<dbReference type="Pfam" id="PF09296">
    <property type="entry name" value="NUDIX-like"/>
    <property type="match status" value="1"/>
</dbReference>
<feature type="compositionally biased region" description="Basic and acidic residues" evidence="10">
    <location>
        <begin position="82"/>
        <end position="106"/>
    </location>
</feature>
<dbReference type="GO" id="GO:0035529">
    <property type="term" value="F:NADH pyrophosphatase activity"/>
    <property type="evidence" value="ECO:0007669"/>
    <property type="project" value="TreeGrafter"/>
</dbReference>
<feature type="region of interest" description="Disordered" evidence="10">
    <location>
        <begin position="32"/>
        <end position="125"/>
    </location>
</feature>
<name>I3XFA0_SINF2</name>
<evidence type="ECO:0000256" key="9">
    <source>
        <dbReference type="ARBA" id="ARBA00023679"/>
    </source>
</evidence>
<dbReference type="PROSITE" id="PS00893">
    <property type="entry name" value="NUDIX_BOX"/>
    <property type="match status" value="1"/>
</dbReference>
<comment type="cofactor">
    <cofactor evidence="2">
        <name>Zn(2+)</name>
        <dbReference type="ChEBI" id="CHEBI:29105"/>
    </cofactor>
</comment>
<dbReference type="HOGENOM" id="CLU_560076_0_0_5"/>
<keyword evidence="8" id="KW-0520">NAD</keyword>
<organism evidence="12 13">
    <name type="scientific">Sinorhizobium fredii (strain USDA 257)</name>
    <dbReference type="NCBI Taxonomy" id="1185652"/>
    <lineage>
        <taxon>Bacteria</taxon>
        <taxon>Pseudomonadati</taxon>
        <taxon>Pseudomonadota</taxon>
        <taxon>Alphaproteobacteria</taxon>
        <taxon>Hyphomicrobiales</taxon>
        <taxon>Rhizobiaceae</taxon>
        <taxon>Sinorhizobium/Ensifer group</taxon>
        <taxon>Sinorhizobium</taxon>
    </lineage>
</organism>
<dbReference type="Proteomes" id="UP000006180">
    <property type="component" value="Chromosome"/>
</dbReference>
<dbReference type="GO" id="GO:0019677">
    <property type="term" value="P:NAD+ catabolic process"/>
    <property type="evidence" value="ECO:0007669"/>
    <property type="project" value="TreeGrafter"/>
</dbReference>
<dbReference type="SUPFAM" id="SSF55811">
    <property type="entry name" value="Nudix"/>
    <property type="match status" value="1"/>
</dbReference>
<keyword evidence="6 12" id="KW-0378">Hydrolase</keyword>
<evidence type="ECO:0000256" key="10">
    <source>
        <dbReference type="SAM" id="MobiDB-lite"/>
    </source>
</evidence>
<dbReference type="GO" id="GO:0006742">
    <property type="term" value="P:NADP+ catabolic process"/>
    <property type="evidence" value="ECO:0007669"/>
    <property type="project" value="TreeGrafter"/>
</dbReference>
<evidence type="ECO:0000256" key="8">
    <source>
        <dbReference type="ARBA" id="ARBA00023027"/>
    </source>
</evidence>
<keyword evidence="5" id="KW-0479">Metal-binding</keyword>
<dbReference type="InterPro" id="IPR020084">
    <property type="entry name" value="NUDIX_hydrolase_CS"/>
</dbReference>
<evidence type="ECO:0000256" key="3">
    <source>
        <dbReference type="ARBA" id="ARBA00009595"/>
    </source>
</evidence>
<evidence type="ECO:0000256" key="1">
    <source>
        <dbReference type="ARBA" id="ARBA00001946"/>
    </source>
</evidence>
<dbReference type="Gene3D" id="3.90.79.10">
    <property type="entry name" value="Nucleoside Triphosphate Pyrophosphohydrolase"/>
    <property type="match status" value="1"/>
</dbReference>